<feature type="transmembrane region" description="Helical" evidence="5">
    <location>
        <begin position="257"/>
        <end position="275"/>
    </location>
</feature>
<dbReference type="InterPro" id="IPR036719">
    <property type="entry name" value="Neuro-gated_channel_TM_sf"/>
</dbReference>
<accession>A0A3M6TH15</accession>
<comment type="caution">
    <text evidence="9">The sequence shown here is derived from an EMBL/GenBank/DDBJ whole genome shotgun (WGS) entry which is preliminary data.</text>
</comment>
<dbReference type="Pfam" id="PF02931">
    <property type="entry name" value="Neur_chan_LBD"/>
    <property type="match status" value="1"/>
</dbReference>
<comment type="subcellular location">
    <subcellularLocation>
        <location evidence="1">Membrane</location>
        <topology evidence="1">Multi-pass membrane protein</topology>
    </subcellularLocation>
</comment>
<dbReference type="InterPro" id="IPR006029">
    <property type="entry name" value="Neurotrans-gated_channel_TM"/>
</dbReference>
<feature type="domain" description="Neurotransmitter-gated ion-channel transmembrane" evidence="8">
    <location>
        <begin position="194"/>
        <end position="420"/>
    </location>
</feature>
<keyword evidence="3 5" id="KW-1133">Transmembrane helix</keyword>
<gene>
    <name evidence="9" type="ORF">pdam_00009881</name>
</gene>
<evidence type="ECO:0008006" key="11">
    <source>
        <dbReference type="Google" id="ProtNLM"/>
    </source>
</evidence>
<dbReference type="Gene3D" id="2.70.170.10">
    <property type="entry name" value="Neurotransmitter-gated ion-channel ligand-binding domain"/>
    <property type="match status" value="2"/>
</dbReference>
<name>A0A3M6TH15_POCDA</name>
<dbReference type="SUPFAM" id="SSF90112">
    <property type="entry name" value="Neurotransmitter-gated ion-channel transmembrane pore"/>
    <property type="match status" value="1"/>
</dbReference>
<dbReference type="PANTHER" id="PTHR18945">
    <property type="entry name" value="NEUROTRANSMITTER GATED ION CHANNEL"/>
    <property type="match status" value="1"/>
</dbReference>
<dbReference type="OrthoDB" id="5975154at2759"/>
<dbReference type="Gene3D" id="1.20.58.390">
    <property type="entry name" value="Neurotransmitter-gated ion-channel transmembrane domain"/>
    <property type="match status" value="2"/>
</dbReference>
<evidence type="ECO:0000259" key="7">
    <source>
        <dbReference type="Pfam" id="PF02931"/>
    </source>
</evidence>
<dbReference type="InterPro" id="IPR006201">
    <property type="entry name" value="Neur_channel"/>
</dbReference>
<evidence type="ECO:0000313" key="10">
    <source>
        <dbReference type="Proteomes" id="UP000275408"/>
    </source>
</evidence>
<evidence type="ECO:0000259" key="8">
    <source>
        <dbReference type="Pfam" id="PF02932"/>
    </source>
</evidence>
<feature type="transmembrane region" description="Helical" evidence="5">
    <location>
        <begin position="219"/>
        <end position="237"/>
    </location>
</feature>
<dbReference type="GO" id="GO:0004888">
    <property type="term" value="F:transmembrane signaling receptor activity"/>
    <property type="evidence" value="ECO:0007669"/>
    <property type="project" value="InterPro"/>
</dbReference>
<dbReference type="GO" id="GO:0016020">
    <property type="term" value="C:membrane"/>
    <property type="evidence" value="ECO:0007669"/>
    <property type="project" value="UniProtKB-SubCell"/>
</dbReference>
<dbReference type="Pfam" id="PF02932">
    <property type="entry name" value="Neur_chan_memb"/>
    <property type="match status" value="1"/>
</dbReference>
<dbReference type="InterPro" id="IPR036734">
    <property type="entry name" value="Neur_chan_lig-bd_sf"/>
</dbReference>
<proteinExistence type="predicted"/>
<dbReference type="GO" id="GO:0005230">
    <property type="term" value="F:extracellular ligand-gated monoatomic ion channel activity"/>
    <property type="evidence" value="ECO:0007669"/>
    <property type="project" value="InterPro"/>
</dbReference>
<reference evidence="9 10" key="1">
    <citation type="journal article" date="2018" name="Sci. Rep.">
        <title>Comparative analysis of the Pocillopora damicornis genome highlights role of immune system in coral evolution.</title>
        <authorList>
            <person name="Cunning R."/>
            <person name="Bay R.A."/>
            <person name="Gillette P."/>
            <person name="Baker A.C."/>
            <person name="Traylor-Knowles N."/>
        </authorList>
    </citation>
    <scope>NUCLEOTIDE SEQUENCE [LARGE SCALE GENOMIC DNA]</scope>
    <source>
        <strain evidence="9">RSMAS</strain>
        <tissue evidence="9">Whole animal</tissue>
    </source>
</reference>
<dbReference type="Proteomes" id="UP000275408">
    <property type="component" value="Unassembled WGS sequence"/>
</dbReference>
<evidence type="ECO:0000256" key="2">
    <source>
        <dbReference type="ARBA" id="ARBA00022692"/>
    </source>
</evidence>
<feature type="transmembrane region" description="Helical" evidence="5">
    <location>
        <begin position="187"/>
        <end position="212"/>
    </location>
</feature>
<dbReference type="CDD" id="cd18997">
    <property type="entry name" value="LGIC_ECD_nAChR"/>
    <property type="match status" value="1"/>
</dbReference>
<sequence length="428" mass="49387">MIYRKMLFFFAITSSIHATCRGQAHLDPEHRLMNDLFANYSKEVRPVIDKQQPIPVNFDMMFSQLVELNGRSQIMTSKVWIRQSWENPFLRWNPSDYGGVKFINIDPILVWKPDIVLYNSMVFGSWTYTSSSLNLMLDRKEVDLSSYIVSGEWDLISAEAMRNVVKYTCCPDPFIDITYHLVLRRRVLFYLNNLLLPCVALAILTVFAFFLPVESGERISLIITILLGLTVYTLIFTENIPSTSEVTPLLTKYSTTIMALLGMSLVVSCLVLWIYHRDPSAEMSKTFEFIVFSVLSRILRKPRPEETSKDGPKRKHTPVSVVADRWPTYFPVQRRAASDSGNSSPQCRSPNGSVQEFVFPTQLERKFDQVIAKLDAVANSLTVDQGEEEKKKKWQMAAQIIDQMFFWIFTVIVTTVTLVMYFMIPKYY</sequence>
<feature type="domain" description="Neurotransmitter-gated ion-channel ligand-binding" evidence="7">
    <location>
        <begin position="29"/>
        <end position="120"/>
    </location>
</feature>
<keyword evidence="2 5" id="KW-0812">Transmembrane</keyword>
<dbReference type="STRING" id="46731.A0A3M6TH15"/>
<evidence type="ECO:0000256" key="6">
    <source>
        <dbReference type="SAM" id="SignalP"/>
    </source>
</evidence>
<evidence type="ECO:0000313" key="9">
    <source>
        <dbReference type="EMBL" id="RMX40621.1"/>
    </source>
</evidence>
<dbReference type="SUPFAM" id="SSF63712">
    <property type="entry name" value="Nicotinic receptor ligand binding domain-like"/>
    <property type="match status" value="1"/>
</dbReference>
<evidence type="ECO:0000256" key="3">
    <source>
        <dbReference type="ARBA" id="ARBA00022989"/>
    </source>
</evidence>
<dbReference type="EMBL" id="RCHS01003600">
    <property type="protein sequence ID" value="RMX40621.1"/>
    <property type="molecule type" value="Genomic_DNA"/>
</dbReference>
<evidence type="ECO:0000256" key="5">
    <source>
        <dbReference type="SAM" id="Phobius"/>
    </source>
</evidence>
<dbReference type="InterPro" id="IPR038050">
    <property type="entry name" value="Neuro_actylchol_rec"/>
</dbReference>
<protein>
    <recommendedName>
        <fullName evidence="11">Neurotransmitter-gated ion-channel ligand-binding domain-containing protein</fullName>
    </recommendedName>
</protein>
<dbReference type="AlphaFoldDB" id="A0A3M6TH15"/>
<dbReference type="FunFam" id="1.20.58.390:FF:000043">
    <property type="entry name" value="AcetylCholine Receptor"/>
    <property type="match status" value="1"/>
</dbReference>
<dbReference type="InterPro" id="IPR006202">
    <property type="entry name" value="Neur_chan_lig-bd"/>
</dbReference>
<evidence type="ECO:0000256" key="4">
    <source>
        <dbReference type="ARBA" id="ARBA00023136"/>
    </source>
</evidence>
<feature type="signal peptide" evidence="6">
    <location>
        <begin position="1"/>
        <end position="18"/>
    </location>
</feature>
<keyword evidence="6" id="KW-0732">Signal</keyword>
<organism evidence="9 10">
    <name type="scientific">Pocillopora damicornis</name>
    <name type="common">Cauliflower coral</name>
    <name type="synonym">Millepora damicornis</name>
    <dbReference type="NCBI Taxonomy" id="46731"/>
    <lineage>
        <taxon>Eukaryota</taxon>
        <taxon>Metazoa</taxon>
        <taxon>Cnidaria</taxon>
        <taxon>Anthozoa</taxon>
        <taxon>Hexacorallia</taxon>
        <taxon>Scleractinia</taxon>
        <taxon>Astrocoeniina</taxon>
        <taxon>Pocilloporidae</taxon>
        <taxon>Pocillopora</taxon>
    </lineage>
</organism>
<feature type="transmembrane region" description="Helical" evidence="5">
    <location>
        <begin position="400"/>
        <end position="424"/>
    </location>
</feature>
<evidence type="ECO:0000256" key="1">
    <source>
        <dbReference type="ARBA" id="ARBA00004141"/>
    </source>
</evidence>
<feature type="chain" id="PRO_5018177856" description="Neurotransmitter-gated ion-channel ligand-binding domain-containing protein" evidence="6">
    <location>
        <begin position="19"/>
        <end position="428"/>
    </location>
</feature>
<dbReference type="CDD" id="cd19051">
    <property type="entry name" value="LGIC_TM_cation"/>
    <property type="match status" value="1"/>
</dbReference>
<keyword evidence="10" id="KW-1185">Reference proteome</keyword>
<keyword evidence="4 5" id="KW-0472">Membrane</keyword>